<accession>A0AA36G049</accession>
<evidence type="ECO:0000256" key="1">
    <source>
        <dbReference type="SAM" id="MobiDB-lite"/>
    </source>
</evidence>
<feature type="domain" description="VWFA" evidence="2">
    <location>
        <begin position="638"/>
        <end position="834"/>
    </location>
</feature>
<feature type="domain" description="VWFA" evidence="2">
    <location>
        <begin position="2176"/>
        <end position="2292"/>
    </location>
</feature>
<evidence type="ECO:0000313" key="3">
    <source>
        <dbReference type="EMBL" id="CAJ0574681.1"/>
    </source>
</evidence>
<keyword evidence="4" id="KW-1185">Reference proteome</keyword>
<dbReference type="InterPro" id="IPR036465">
    <property type="entry name" value="vWFA_dom_sf"/>
</dbReference>
<feature type="domain" description="VWFA" evidence="2">
    <location>
        <begin position="1091"/>
        <end position="1307"/>
    </location>
</feature>
<dbReference type="PROSITE" id="PS50234">
    <property type="entry name" value="VWFA"/>
    <property type="match status" value="7"/>
</dbReference>
<gene>
    <name evidence="3" type="ORF">MSPICULIGERA_LOCUS13009</name>
</gene>
<feature type="domain" description="VWFA" evidence="2">
    <location>
        <begin position="443"/>
        <end position="621"/>
    </location>
</feature>
<feature type="domain" description="VWFA" evidence="2">
    <location>
        <begin position="1976"/>
        <end position="2151"/>
    </location>
</feature>
<evidence type="ECO:0000259" key="2">
    <source>
        <dbReference type="PROSITE" id="PS50234"/>
    </source>
</evidence>
<feature type="non-terminal residue" evidence="3">
    <location>
        <position position="3385"/>
    </location>
</feature>
<protein>
    <recommendedName>
        <fullName evidence="2">VWFA domain-containing protein</fullName>
    </recommendedName>
</protein>
<dbReference type="SUPFAM" id="SSF53300">
    <property type="entry name" value="vWA-like"/>
    <property type="match status" value="10"/>
</dbReference>
<dbReference type="CDD" id="cd00198">
    <property type="entry name" value="vWFA"/>
    <property type="match status" value="1"/>
</dbReference>
<organism evidence="3 4">
    <name type="scientific">Mesorhabditis spiculigera</name>
    <dbReference type="NCBI Taxonomy" id="96644"/>
    <lineage>
        <taxon>Eukaryota</taxon>
        <taxon>Metazoa</taxon>
        <taxon>Ecdysozoa</taxon>
        <taxon>Nematoda</taxon>
        <taxon>Chromadorea</taxon>
        <taxon>Rhabditida</taxon>
        <taxon>Rhabditina</taxon>
        <taxon>Rhabditomorpha</taxon>
        <taxon>Rhabditoidea</taxon>
        <taxon>Rhabditidae</taxon>
        <taxon>Mesorhabditinae</taxon>
        <taxon>Mesorhabditis</taxon>
    </lineage>
</organism>
<dbReference type="SMART" id="SM00327">
    <property type="entry name" value="VWA"/>
    <property type="match status" value="6"/>
</dbReference>
<dbReference type="Proteomes" id="UP001177023">
    <property type="component" value="Unassembled WGS sequence"/>
</dbReference>
<feature type="region of interest" description="Disordered" evidence="1">
    <location>
        <begin position="3330"/>
        <end position="3385"/>
    </location>
</feature>
<dbReference type="EMBL" id="CATQJA010002632">
    <property type="protein sequence ID" value="CAJ0574681.1"/>
    <property type="molecule type" value="Genomic_DNA"/>
</dbReference>
<dbReference type="PANTHER" id="PTHR24020">
    <property type="entry name" value="COLLAGEN ALPHA"/>
    <property type="match status" value="1"/>
</dbReference>
<dbReference type="InterPro" id="IPR002035">
    <property type="entry name" value="VWF_A"/>
</dbReference>
<reference evidence="3" key="1">
    <citation type="submission" date="2023-06" db="EMBL/GenBank/DDBJ databases">
        <authorList>
            <person name="Delattre M."/>
        </authorList>
    </citation>
    <scope>NUCLEOTIDE SEQUENCE</scope>
    <source>
        <strain evidence="3">AF72</strain>
    </source>
</reference>
<dbReference type="InterPro" id="IPR050525">
    <property type="entry name" value="ECM_Assembly_Org"/>
</dbReference>
<proteinExistence type="predicted"/>
<comment type="caution">
    <text evidence="3">The sequence shown here is derived from an EMBL/GenBank/DDBJ whole genome shotgun (WGS) entry which is preliminary data.</text>
</comment>
<feature type="compositionally biased region" description="Low complexity" evidence="1">
    <location>
        <begin position="3330"/>
        <end position="3377"/>
    </location>
</feature>
<dbReference type="Gene3D" id="3.40.50.410">
    <property type="entry name" value="von Willebrand factor, type A domain"/>
    <property type="match status" value="7"/>
</dbReference>
<sequence>MDPWRKKTLVVITICILLLIAAAIMLGIGIHKAKQNKENYDECKKECANATIHTVGSVLHFSIDPGVPWNDSYSKPDDPATVAVISEFQQNISSMLGSNSFAIQEFRIILQFSTLALNSRILAVSPDYLVPNLQHDTQFYGTLVFSSKVSAEDVQAALRTKYTTATVAESSHVYCQALIDQPTPVPPPLGDYPCDPRSPSRTVIVMVDVATPMDPTVSSKDKLTAVQSYLKSLSPPAGTDWEALEMGIGVYEGSNAYLLNNWRSNSQAEWDAAIAQVMLNETSESHNVTRAFEFVRDEFSNPNLQLKVGTARSLIILADGFEYDNGFGENRSRVLAEVVAQTFYTSTVLVSNSRDIRSVFTSILPSGYKFINIDYWYQLGMDDIRTRSLWWICLSLPLTTPPPTLIPLTENPITVLTTPHHRPTVPPTPPGPPDLPEACDGLQVLFLIDMSQSIDDKFGNIITFIQSFMAQTERANHTKFGYISFNQVIHDNSGTLRDPDDFLVYLNSTKYINGNTYYTVGFDAMSSFSQFFNPNASRVVVFVTSENAIDISAANIAKMGKIVQDMRDGGVQFITTLTYPTADKVVVLNQILQYGSPADTNSAKVIQTTNYDTLVPMAFQVARALACRRDASKKCAVDVVWLVEDSEVVVNVKGQEYARGAILAYIEATRKSMGRFGDRMGLGYYSNPDNRPHTEHDRSGIALYLDDPRSFDPDAAAALVKYTIPEDPWGVYSDIALGLEFAEKIFGTSPTSNAQVIFIFGRGTFTQPGQDCCDDPFNISSTLLESGVLMKAAVIGTGKNETIMSMITGQPNFEVPGFTRSDAEQIGALLVDQLLEFRQQAVEQGNCMQPELKNFCQEKSDIVLIIHIPPTGQEELFYAVKNYTIATLLEAFKGMDYGGTDKLTRMAILTYYGDTVTVVQGLRASYNLTTVIMAVEKIEFVNNDAEFSNLSLAYEEAWKQFNTSGKSYASWSTIAITEMLDEFDEEAALNITGPMVEAGIYNFGLGTSENASYFWGMENIWNKYTLIGEEDLMGPDGVPAVYTANQLRDFVCDHYPGEGKSTLPPTTTPNGPTTQPGFLPQGIPPEQNWPDLAIVIDTSTDPGLHKLFGIAGADAENSALNDKGFEVLRLFLLNTLRNFKFDAGPAMTHVALLTFDGTATTLFNFTAHSSWESIYEALTINLQYGPSDNHVPTKDIDQAIQMLSDHIYQPLAGYQTGKPNYLWIFTTGEQNLHTNNGQYKNTLLTLAQGGVNIFTIGLGAVNDTFLATMSTGYRAFFAIGKDFSRFGLVVFDSTGVLPQSKVMNDQFDKAVLVDNINKIQPVNRALKTAKYDDAIAYINATISDQANGKRNTAPSFTIFLTANNDCNYVIPIGSTNLTYFNQDVYTVMVLGLDNTTLPNFTKTLATEDRFAYHVGEQLLDWNIPVNGEQTPIVTFFSDFQLANLNQIRAGNVTTQDMDADFTLVFDFANMDDNSFDLVTNYLMSFIEKFSIGVFDVQISGVAFGQEILYEFPFKDCNTKDCIKGKIGNWTLQNGSNSSLLTTVLDYVAQKQLTISDGWRQSKSYLMVFSAQDKSSWNLETMRQVRATLQQKDAVTTYVDLSNGSLADAYKNLFDFYESASPVVLTNDSTVDQNIVAKVTTDYKAYRYPAPVQLNEIIADLAFVVKILLKFLVSGLSIDRDLARVAVIIYNGDGVQDRFYFNTYHSASALTTAIDALQQPRATNNTNTHLGQALVTLDNEIFNITSGYRGNQSFATFFSLNPRLTKTLDNYADIITSLQSRLYLSFYGFDLADRTQDPLDDVYNNLRAVIPTIMAATQIVRTKTLAPDASVIAGGNGYINYLLNVWSSYQFQPTPVTTLRPNYSTASTTTIPTTTIPPSDQFKSVIPLDRIKTDVLFVFDASLGNNTQLISELSLFASEFLISHDLASQWAATWWDGITWDVSHNGFQFNGITEYELQLQSNIDTTTPVAAADVKLDVIFVIDTGEMSSATFQNTKTFISNFVQSYTLSADRGGTQFAVASYGAGIAQDSFSFLRSQDANDLANAIAGLQYNGDAGGTLNFKNLITALAELTLDETLGHPIYKPVAVVVFGSRGDYAMDPIVNQYRTQFPTFAMDVGASNAIKWISYLAEPENVVRVPEGNYNLVANLRTRLQAFLSRAYLNGISTLPLPSSTVTADVLFIIDYTTALTDLQPVNQLITNMIDTYDFELTKFGLLYVDSEVQEEIPFNKYRTANQLKKALITTLDPDRGDKLDLEYAFFYAANNLTSSGFRDGALVVVTIGSSTQANANCGDLSMLPEQAVFFAVSTKAQSLDWLLCAASGSGNFTVLPGNLNTMAGQAVQGPGLAQAMLQNALATASKIQINKREPVPKNPLANAKAKDVYIVVDRSYFAYDLDKVVFDYFVPNFWTGYETTNAGIFTEAGGAMFATEAQFRNAYYGNGVTNRMDFDMVKAFGYVSDLIQQQAPMYPRAQMVIFIMASPKFTQIPDEFVDLLKAHCSVFGISLQQNPAHMAEFVRLGAQVFSTFQPLIMADTVATDAYSTTLDPAMGSFSAALAPKQPIFPTTRVDADWVFVIQVYSNSMASELTTAINFMTSMAQQLTILPGHARIGVLVQGGANSSASSFIQGEAIDFASVKTRLSNLKTDVEPGWNIDNVATELKKYQGRIPTFFYFIMGMSSNDDCNQQVITPSQSDFVRGLDITGAAKNSLECIVGSSSKLDDAAVDLDLHQTLLRKDAQDWLGIVQTYQPRPPIDISAAYQSVVIYYDQSTFVTDAIFASMKDFILVLWKALPKIYNEPRFSLCPLTNVVNQCIDVYDTKTITDLQLNHGTESIRLSCGDGKTCEPLPKTHLGPTTTSVFLAASPIVDGSTPDFKKSLKGPGNVFAVDFLGAGAAEAYLQDIVSAPNYLKQWITGQTDEVAKWASEAITNDYMQGLFTKELRGNPQDIVLIIEASADATAEIFYLQKDLTLQFIQTYGGSSLNFAIYYPNLANNWTADFNLEDKSAWLDGLTYNQDLAMPFDAFSARLYAYDHLIKPAAGYRGGAYSFIVLAAGNGLPAVQPCNVTFYYQTGVFYYWPNGTLWGDCATSREAMAQILESNDVAQLDETVQMILARANYEYYLELHAAPVQPNTQGVDLIVVVDVNDDTKPEYLTAVWSYLGALTGNMNISLTGSLVGTVFAASQPVLGWLPRDAQNYDELKAFLANTTIPYGAVVNARTNLKDTLTYVQNNMAAWGRADKPTVILVMLETQRLLTDDLPSGSLMSALRHDANVFGMNMYGSAVVANILLDMVDYNLKAYDVIRNEYYMYNPDDTNSLSQLMAFINAAQLPADTTWTGPTPATGPTTTSLSTTTGPSTATDPTTSAGSTTTTEPTSSPTTAPEFQEQRWF</sequence>
<name>A0AA36G049_9BILA</name>
<evidence type="ECO:0000313" key="4">
    <source>
        <dbReference type="Proteomes" id="UP001177023"/>
    </source>
</evidence>
<dbReference type="Pfam" id="PF00092">
    <property type="entry name" value="VWA"/>
    <property type="match status" value="6"/>
</dbReference>
<feature type="domain" description="VWFA" evidence="2">
    <location>
        <begin position="1664"/>
        <end position="1808"/>
    </location>
</feature>
<feature type="domain" description="VWFA" evidence="2">
    <location>
        <begin position="1460"/>
        <end position="1638"/>
    </location>
</feature>